<dbReference type="PANTHER" id="PTHR10072:SF41">
    <property type="entry name" value="IRON-SULFUR CLUSTER ASSEMBLY 1 HOMOLOG, MITOCHONDRIAL"/>
    <property type="match status" value="1"/>
</dbReference>
<evidence type="ECO:0000313" key="3">
    <source>
        <dbReference type="EMBL" id="KJV53841.1"/>
    </source>
</evidence>
<dbReference type="Gene3D" id="2.60.300.12">
    <property type="entry name" value="HesB-like domain"/>
    <property type="match status" value="1"/>
</dbReference>
<name>A0A0F3MDV1_ORITS</name>
<dbReference type="AlphaFoldDB" id="A0A0F3MDV1"/>
<reference evidence="3 5" key="1">
    <citation type="submission" date="2015-02" db="EMBL/GenBank/DDBJ databases">
        <title>Genome Sequencing of Rickettsiales.</title>
        <authorList>
            <person name="Daugherty S.C."/>
            <person name="Su Q."/>
            <person name="Abolude K."/>
            <person name="Beier-Sexton M."/>
            <person name="Carlyon J.A."/>
            <person name="Carter R."/>
            <person name="Day N.P."/>
            <person name="Dumler S.J."/>
            <person name="Dyachenko V."/>
            <person name="Godinez A."/>
            <person name="Kurtti T.J."/>
            <person name="Lichay M."/>
            <person name="Mullins K.E."/>
            <person name="Ott S."/>
            <person name="Pappas-Brown V."/>
            <person name="Paris D.H."/>
            <person name="Patel P."/>
            <person name="Richards A.L."/>
            <person name="Sadzewicz L."/>
            <person name="Sears K."/>
            <person name="Seidman D."/>
            <person name="Sengamalay N."/>
            <person name="Stenos J."/>
            <person name="Tallon L.J."/>
            <person name="Vincent G."/>
            <person name="Fraser C.M."/>
            <person name="Munderloh U."/>
            <person name="Dunning-Hotopp J.C."/>
        </authorList>
    </citation>
    <scope>NUCLEOTIDE SEQUENCE [LARGE SCALE GENOMIC DNA]</scope>
    <source>
        <strain evidence="3 5">Gilliam</strain>
    </source>
</reference>
<keyword evidence="6" id="KW-1185">Reference proteome</keyword>
<dbReference type="InterPro" id="IPR035903">
    <property type="entry name" value="HesB-like_dom_sf"/>
</dbReference>
<dbReference type="PATRIC" id="fig|1359184.3.peg.1373"/>
<evidence type="ECO:0000313" key="6">
    <source>
        <dbReference type="Proteomes" id="UP000244959"/>
    </source>
</evidence>
<evidence type="ECO:0000259" key="2">
    <source>
        <dbReference type="Pfam" id="PF01521"/>
    </source>
</evidence>
<gene>
    <name evidence="4" type="primary">iscA</name>
    <name evidence="4" type="ORF">GILLIAM_01616</name>
    <name evidence="3" type="ORF">OTSGILL_0386</name>
</gene>
<evidence type="ECO:0000313" key="4">
    <source>
        <dbReference type="EMBL" id="SPR08107.1"/>
    </source>
</evidence>
<dbReference type="GO" id="GO:0051537">
    <property type="term" value="F:2 iron, 2 sulfur cluster binding"/>
    <property type="evidence" value="ECO:0007669"/>
    <property type="project" value="TreeGrafter"/>
</dbReference>
<dbReference type="NCBIfam" id="TIGR00049">
    <property type="entry name" value="iron-sulfur cluster assembly accessory protein"/>
    <property type="match status" value="1"/>
</dbReference>
<dbReference type="Proteomes" id="UP000244959">
    <property type="component" value="Chromosome I"/>
</dbReference>
<dbReference type="InterPro" id="IPR016092">
    <property type="entry name" value="ATAP"/>
</dbReference>
<dbReference type="PANTHER" id="PTHR10072">
    <property type="entry name" value="IRON-SULFUR CLUSTER ASSEMBLY PROTEIN"/>
    <property type="match status" value="1"/>
</dbReference>
<proteinExistence type="inferred from homology"/>
<dbReference type="RefSeq" id="WP_047220242.1">
    <property type="nucleotide sequence ID" value="NZ_LS398551.1"/>
</dbReference>
<dbReference type="EMBL" id="LANO01000003">
    <property type="protein sequence ID" value="KJV53841.1"/>
    <property type="molecule type" value="Genomic_DNA"/>
</dbReference>
<organism evidence="3 5">
    <name type="scientific">Orientia tsutsugamushi str. Gilliam</name>
    <dbReference type="NCBI Taxonomy" id="1359184"/>
    <lineage>
        <taxon>Bacteria</taxon>
        <taxon>Pseudomonadati</taxon>
        <taxon>Pseudomonadota</taxon>
        <taxon>Alphaproteobacteria</taxon>
        <taxon>Rickettsiales</taxon>
        <taxon>Rickettsiaceae</taxon>
        <taxon>Rickettsieae</taxon>
        <taxon>Orientia</taxon>
    </lineage>
</organism>
<dbReference type="SUPFAM" id="SSF89360">
    <property type="entry name" value="HesB-like domain"/>
    <property type="match status" value="1"/>
</dbReference>
<protein>
    <submittedName>
        <fullName evidence="3">Iron-sulfur cluster assembly accessory family protein</fullName>
    </submittedName>
    <submittedName>
        <fullName evidence="4">Iron-sulfur cluster assembly accessory protein</fullName>
    </submittedName>
</protein>
<accession>A0A0F3MDV1</accession>
<dbReference type="InterPro" id="IPR050322">
    <property type="entry name" value="Fe-S_cluster_asmbl/transfer"/>
</dbReference>
<dbReference type="EMBL" id="LS398551">
    <property type="protein sequence ID" value="SPR08107.1"/>
    <property type="molecule type" value="Genomic_DNA"/>
</dbReference>
<evidence type="ECO:0000256" key="1">
    <source>
        <dbReference type="ARBA" id="ARBA00006718"/>
    </source>
</evidence>
<reference evidence="6" key="3">
    <citation type="submission" date="2018-03" db="EMBL/GenBank/DDBJ databases">
        <authorList>
            <person name="Batty M. E."/>
            <person name="Batty M E."/>
        </authorList>
    </citation>
    <scope>NUCLEOTIDE SEQUENCE [LARGE SCALE GENOMIC DNA]</scope>
    <source>
        <strain evidence="6">Gilliam</strain>
    </source>
</reference>
<sequence>MNAINSSQLQINEARKQVITISSRAAKRIKELLAKREKPSLGIKVGIKTGGCSGYSYYIEYADVKGDFDEVIIDKGVTVLVDQKAILYLVGTTMDYIEGKFNSGFEFSNPNEKHRCGCGKSANF</sequence>
<dbReference type="GO" id="GO:0005737">
    <property type="term" value="C:cytoplasm"/>
    <property type="evidence" value="ECO:0007669"/>
    <property type="project" value="TreeGrafter"/>
</dbReference>
<evidence type="ECO:0000313" key="5">
    <source>
        <dbReference type="Proteomes" id="UP000033769"/>
    </source>
</evidence>
<feature type="domain" description="Core" evidence="2">
    <location>
        <begin position="19"/>
        <end position="120"/>
    </location>
</feature>
<dbReference type="Pfam" id="PF01521">
    <property type="entry name" value="Fe-S_biosyn"/>
    <property type="match status" value="1"/>
</dbReference>
<dbReference type="GO" id="GO:0016226">
    <property type="term" value="P:iron-sulfur cluster assembly"/>
    <property type="evidence" value="ECO:0007669"/>
    <property type="project" value="InterPro"/>
</dbReference>
<reference evidence="4" key="2">
    <citation type="submission" date="2018-03" db="EMBL/GenBank/DDBJ databases">
        <authorList>
            <person name="Keele B.F."/>
        </authorList>
    </citation>
    <scope>NUCLEOTIDE SEQUENCE [LARGE SCALE GENOMIC DNA]</scope>
    <source>
        <strain evidence="4">Gilliam</strain>
    </source>
</reference>
<dbReference type="InterPro" id="IPR000361">
    <property type="entry name" value="ATAP_core_dom"/>
</dbReference>
<dbReference type="Proteomes" id="UP000033769">
    <property type="component" value="Unassembled WGS sequence"/>
</dbReference>
<comment type="similarity">
    <text evidence="1">Belongs to the HesB/IscA family.</text>
</comment>